<reference evidence="4" key="1">
    <citation type="journal article" date="2019" name="Int. J. Syst. Evol. Microbiol.">
        <title>The Global Catalogue of Microorganisms (GCM) 10K type strain sequencing project: providing services to taxonomists for standard genome sequencing and annotation.</title>
        <authorList>
            <consortium name="The Broad Institute Genomics Platform"/>
            <consortium name="The Broad Institute Genome Sequencing Center for Infectious Disease"/>
            <person name="Wu L."/>
            <person name="Ma J."/>
        </authorList>
    </citation>
    <scope>NUCLEOTIDE SEQUENCE [LARGE SCALE GENOMIC DNA]</scope>
    <source>
        <strain evidence="4">S1</strain>
    </source>
</reference>
<dbReference type="CDD" id="cd00093">
    <property type="entry name" value="HTH_XRE"/>
    <property type="match status" value="1"/>
</dbReference>
<keyword evidence="1" id="KW-0238">DNA-binding</keyword>
<evidence type="ECO:0000313" key="3">
    <source>
        <dbReference type="EMBL" id="MFD1425467.1"/>
    </source>
</evidence>
<dbReference type="PROSITE" id="PS50943">
    <property type="entry name" value="HTH_CROC1"/>
    <property type="match status" value="1"/>
</dbReference>
<accession>A0ABW4C438</accession>
<dbReference type="RefSeq" id="WP_380162229.1">
    <property type="nucleotide sequence ID" value="NZ_JBHTNU010000001.1"/>
</dbReference>
<evidence type="ECO:0000256" key="1">
    <source>
        <dbReference type="ARBA" id="ARBA00023125"/>
    </source>
</evidence>
<gene>
    <name evidence="3" type="ORF">ACFQ4Y_00780</name>
</gene>
<protein>
    <submittedName>
        <fullName evidence="3">Helix-turn-helix transcriptional regulator</fullName>
    </submittedName>
</protein>
<dbReference type="SUPFAM" id="SSF47413">
    <property type="entry name" value="lambda repressor-like DNA-binding domains"/>
    <property type="match status" value="1"/>
</dbReference>
<dbReference type="EMBL" id="JBHTNU010000001">
    <property type="protein sequence ID" value="MFD1425467.1"/>
    <property type="molecule type" value="Genomic_DNA"/>
</dbReference>
<name>A0ABW4C438_9BACL</name>
<sequence length="81" mass="9299">MRPTPLKVARISKGITVEEMARKLQMSISYYYKIEQGARIPNIYIAKRIAELLDGTIDELFFGNHLDVTSKMLLPTGTERR</sequence>
<proteinExistence type="predicted"/>
<dbReference type="Gene3D" id="1.10.260.40">
    <property type="entry name" value="lambda repressor-like DNA-binding domains"/>
    <property type="match status" value="1"/>
</dbReference>
<dbReference type="InterPro" id="IPR001387">
    <property type="entry name" value="Cro/C1-type_HTH"/>
</dbReference>
<dbReference type="SMART" id="SM00530">
    <property type="entry name" value="HTH_XRE"/>
    <property type="match status" value="1"/>
</dbReference>
<dbReference type="InterPro" id="IPR010982">
    <property type="entry name" value="Lambda_DNA-bd_dom_sf"/>
</dbReference>
<dbReference type="PANTHER" id="PTHR46558">
    <property type="entry name" value="TRACRIPTIONAL REGULATORY PROTEIN-RELATED-RELATED"/>
    <property type="match status" value="1"/>
</dbReference>
<evidence type="ECO:0000259" key="2">
    <source>
        <dbReference type="PROSITE" id="PS50943"/>
    </source>
</evidence>
<dbReference type="Proteomes" id="UP001597282">
    <property type="component" value="Unassembled WGS sequence"/>
</dbReference>
<feature type="domain" description="HTH cro/C1-type" evidence="2">
    <location>
        <begin position="6"/>
        <end position="60"/>
    </location>
</feature>
<organism evidence="3 4">
    <name type="scientific">Kroppenstedtia sanguinis</name>
    <dbReference type="NCBI Taxonomy" id="1380684"/>
    <lineage>
        <taxon>Bacteria</taxon>
        <taxon>Bacillati</taxon>
        <taxon>Bacillota</taxon>
        <taxon>Bacilli</taxon>
        <taxon>Bacillales</taxon>
        <taxon>Thermoactinomycetaceae</taxon>
        <taxon>Kroppenstedtia</taxon>
    </lineage>
</organism>
<dbReference type="PANTHER" id="PTHR46558:SF4">
    <property type="entry name" value="DNA-BIDING PHAGE PROTEIN"/>
    <property type="match status" value="1"/>
</dbReference>
<evidence type="ECO:0000313" key="4">
    <source>
        <dbReference type="Proteomes" id="UP001597282"/>
    </source>
</evidence>
<comment type="caution">
    <text evidence="3">The sequence shown here is derived from an EMBL/GenBank/DDBJ whole genome shotgun (WGS) entry which is preliminary data.</text>
</comment>
<dbReference type="Pfam" id="PF01381">
    <property type="entry name" value="HTH_3"/>
    <property type="match status" value="1"/>
</dbReference>
<keyword evidence="4" id="KW-1185">Reference proteome</keyword>